<sequence>MYFDAHEILKELVLLRRVLPGCDVFDVLWSTRNVCRLGFGVFDALFSVLVEFGMLEKASECFFEDEEV</sequence>
<accession>A0A4Y1QS11</accession>
<reference evidence="1" key="1">
    <citation type="journal article" date="2019" name="Science">
        <title>Mutation of a bHLH transcription factor allowed almond domestication.</title>
        <authorList>
            <person name="Sanchez-Perez R."/>
            <person name="Pavan S."/>
            <person name="Mazzeo R."/>
            <person name="Moldovan C."/>
            <person name="Aiese Cigliano R."/>
            <person name="Del Cueto J."/>
            <person name="Ricciardi F."/>
            <person name="Lotti C."/>
            <person name="Ricciardi L."/>
            <person name="Dicenta F."/>
            <person name="Lopez-Marques R.L."/>
            <person name="Lindberg Moller B."/>
        </authorList>
    </citation>
    <scope>NUCLEOTIDE SEQUENCE</scope>
</reference>
<dbReference type="AlphaFoldDB" id="A0A4Y1QS11"/>
<proteinExistence type="predicted"/>
<gene>
    <name evidence="1" type="ORF">Prudu_002998</name>
</gene>
<evidence type="ECO:0000313" key="1">
    <source>
        <dbReference type="EMBL" id="BBG94655.1"/>
    </source>
</evidence>
<protein>
    <submittedName>
        <fullName evidence="1">Pentatricopeptide repeat-containing protein</fullName>
    </submittedName>
</protein>
<organism evidence="1">
    <name type="scientific">Prunus dulcis</name>
    <name type="common">Almond</name>
    <name type="synonym">Amygdalus dulcis</name>
    <dbReference type="NCBI Taxonomy" id="3755"/>
    <lineage>
        <taxon>Eukaryota</taxon>
        <taxon>Viridiplantae</taxon>
        <taxon>Streptophyta</taxon>
        <taxon>Embryophyta</taxon>
        <taxon>Tracheophyta</taxon>
        <taxon>Spermatophyta</taxon>
        <taxon>Magnoliopsida</taxon>
        <taxon>eudicotyledons</taxon>
        <taxon>Gunneridae</taxon>
        <taxon>Pentapetalae</taxon>
        <taxon>rosids</taxon>
        <taxon>fabids</taxon>
        <taxon>Rosales</taxon>
        <taxon>Rosaceae</taxon>
        <taxon>Amygdaloideae</taxon>
        <taxon>Amygdaleae</taxon>
        <taxon>Prunus</taxon>
    </lineage>
</organism>
<dbReference type="EMBL" id="AP019297">
    <property type="protein sequence ID" value="BBG94655.1"/>
    <property type="molecule type" value="Genomic_DNA"/>
</dbReference>
<name>A0A4Y1QS11_PRUDU</name>